<dbReference type="eggNOG" id="COG0371">
    <property type="taxonomic scope" value="Bacteria"/>
</dbReference>
<dbReference type="PROSITE" id="PS00913">
    <property type="entry name" value="ADH_IRON_1"/>
    <property type="match status" value="1"/>
</dbReference>
<comment type="cofactor">
    <cofactor evidence="4">
        <name>Zn(2+)</name>
        <dbReference type="ChEBI" id="CHEBI:29105"/>
    </cofactor>
    <text evidence="4">Binds 1 zinc ion per subunit.</text>
</comment>
<dbReference type="PANTHER" id="PTHR43616">
    <property type="entry name" value="GLYCEROL DEHYDROGENASE"/>
    <property type="match status" value="1"/>
</dbReference>
<name>E6LGH1_ENTI1</name>
<dbReference type="InterPro" id="IPR016205">
    <property type="entry name" value="Glycerol_DH"/>
</dbReference>
<feature type="binding site" evidence="4">
    <location>
        <position position="256"/>
    </location>
    <ligand>
        <name>glycerol</name>
        <dbReference type="ChEBI" id="CHEBI:17754"/>
    </ligand>
</feature>
<dbReference type="Proteomes" id="UP000010296">
    <property type="component" value="Unassembled WGS sequence"/>
</dbReference>
<dbReference type="EC" id="1.1.1.1" evidence="7"/>
<feature type="binding site" evidence="5">
    <location>
        <begin position="117"/>
        <end position="120"/>
    </location>
    <ligand>
        <name>NAD(+)</name>
        <dbReference type="ChEBI" id="CHEBI:57540"/>
    </ligand>
</feature>
<dbReference type="PIRSF" id="PIRSF000112">
    <property type="entry name" value="Glycerol_dehydrogenase"/>
    <property type="match status" value="1"/>
</dbReference>
<keyword evidence="3 7" id="KW-0560">Oxidoreductase</keyword>
<proteinExistence type="inferred from homology"/>
<dbReference type="SUPFAM" id="SSF56796">
    <property type="entry name" value="Dehydroquinate synthase-like"/>
    <property type="match status" value="1"/>
</dbReference>
<comment type="similarity">
    <text evidence="1">Belongs to the iron-containing alcohol dehydrogenase family.</text>
</comment>
<feature type="binding site" evidence="5">
    <location>
        <begin position="95"/>
        <end position="99"/>
    </location>
    <ligand>
        <name>NAD(+)</name>
        <dbReference type="ChEBI" id="CHEBI:57540"/>
    </ligand>
</feature>
<feature type="binding site" evidence="5">
    <location>
        <position position="132"/>
    </location>
    <ligand>
        <name>NAD(+)</name>
        <dbReference type="ChEBI" id="CHEBI:57540"/>
    </ligand>
</feature>
<dbReference type="InterPro" id="IPR001670">
    <property type="entry name" value="ADH_Fe/GldA"/>
</dbReference>
<feature type="binding site" evidence="4">
    <location>
        <position position="172"/>
    </location>
    <ligand>
        <name>glycerol</name>
        <dbReference type="ChEBI" id="CHEBI:17754"/>
    </ligand>
</feature>
<gene>
    <name evidence="7" type="primary">gldA</name>
    <name evidence="7" type="ORF">HMPREF9088_1461</name>
</gene>
<dbReference type="STRING" id="888064.HMPREF9088_1461"/>
<dbReference type="GO" id="GO:0046872">
    <property type="term" value="F:metal ion binding"/>
    <property type="evidence" value="ECO:0007669"/>
    <property type="project" value="UniProtKB-KW"/>
</dbReference>
<dbReference type="Gene3D" id="1.20.1090.10">
    <property type="entry name" value="Dehydroquinate synthase-like - alpha domain"/>
    <property type="match status" value="1"/>
</dbReference>
<feature type="binding site" evidence="5">
    <location>
        <position position="126"/>
    </location>
    <ligand>
        <name>NAD(+)</name>
        <dbReference type="ChEBI" id="CHEBI:57540"/>
    </ligand>
</feature>
<organism evidence="7 8">
    <name type="scientific">Enterococcus italicus (strain DSM 15952 / CCUG 50447 / LMG 22039 / TP 1.5)</name>
    <dbReference type="NCBI Taxonomy" id="888064"/>
    <lineage>
        <taxon>Bacteria</taxon>
        <taxon>Bacillati</taxon>
        <taxon>Bacillota</taxon>
        <taxon>Bacilli</taxon>
        <taxon>Lactobacillales</taxon>
        <taxon>Enterococcaceae</taxon>
        <taxon>Enterococcus</taxon>
    </lineage>
</organism>
<evidence type="ECO:0000256" key="2">
    <source>
        <dbReference type="ARBA" id="ARBA00022723"/>
    </source>
</evidence>
<dbReference type="EMBL" id="AEPV01000060">
    <property type="protein sequence ID" value="EFU73735.1"/>
    <property type="molecule type" value="Genomic_DNA"/>
</dbReference>
<evidence type="ECO:0000256" key="5">
    <source>
        <dbReference type="PIRSR" id="PIRSR000112-3"/>
    </source>
</evidence>
<dbReference type="OrthoDB" id="5198708at2"/>
<accession>E6LGH1</accession>
<feature type="binding site" evidence="5">
    <location>
        <position position="128"/>
    </location>
    <ligand>
        <name>NAD(+)</name>
        <dbReference type="ChEBI" id="CHEBI:57540"/>
    </ligand>
</feature>
<dbReference type="Pfam" id="PF00465">
    <property type="entry name" value="Fe-ADH"/>
    <property type="match status" value="1"/>
</dbReference>
<dbReference type="RefSeq" id="WP_007208474.1">
    <property type="nucleotide sequence ID" value="NZ_GL622241.1"/>
</dbReference>
<evidence type="ECO:0000313" key="7">
    <source>
        <dbReference type="EMBL" id="EFU73735.1"/>
    </source>
</evidence>
<dbReference type="Gene3D" id="3.40.50.1970">
    <property type="match status" value="1"/>
</dbReference>
<evidence type="ECO:0000256" key="3">
    <source>
        <dbReference type="ARBA" id="ARBA00023002"/>
    </source>
</evidence>
<evidence type="ECO:0000256" key="1">
    <source>
        <dbReference type="ARBA" id="ARBA00007358"/>
    </source>
</evidence>
<protein>
    <submittedName>
        <fullName evidence="7">Alcohol dehydrogenase, iron-dependent</fullName>
        <ecNumber evidence="7">1.1.1.1</ecNumber>
    </submittedName>
</protein>
<keyword evidence="2 4" id="KW-0479">Metal-binding</keyword>
<dbReference type="PATRIC" id="fig|888064.11.peg.424"/>
<feature type="domain" description="Alcohol dehydrogenase iron-type/glycerol dehydrogenase GldA" evidence="6">
    <location>
        <begin position="11"/>
        <end position="137"/>
    </location>
</feature>
<dbReference type="CDD" id="cd08172">
    <property type="entry name" value="GlyDH-like"/>
    <property type="match status" value="1"/>
</dbReference>
<keyword evidence="4" id="KW-0862">Zinc</keyword>
<evidence type="ECO:0000256" key="4">
    <source>
        <dbReference type="PIRSR" id="PIRSR000112-1"/>
    </source>
</evidence>
<evidence type="ECO:0000313" key="8">
    <source>
        <dbReference type="Proteomes" id="UP000010296"/>
    </source>
</evidence>
<reference evidence="7 8" key="1">
    <citation type="submission" date="2010-12" db="EMBL/GenBank/DDBJ databases">
        <authorList>
            <person name="Muzny D."/>
            <person name="Qin X."/>
            <person name="Deng J."/>
            <person name="Jiang H."/>
            <person name="Liu Y."/>
            <person name="Qu J."/>
            <person name="Song X.-Z."/>
            <person name="Zhang L."/>
            <person name="Thornton R."/>
            <person name="Coyle M."/>
            <person name="Francisco L."/>
            <person name="Jackson L."/>
            <person name="Javaid M."/>
            <person name="Korchina V."/>
            <person name="Kovar C."/>
            <person name="Mata R."/>
            <person name="Mathew T."/>
            <person name="Ngo R."/>
            <person name="Nguyen L."/>
            <person name="Nguyen N."/>
            <person name="Okwuonu G."/>
            <person name="Ongeri F."/>
            <person name="Pham C."/>
            <person name="Simmons D."/>
            <person name="Wilczek-Boney K."/>
            <person name="Hale W."/>
            <person name="Jakkamsetti A."/>
            <person name="Pham P."/>
            <person name="Ruth R."/>
            <person name="San Lucas F."/>
            <person name="Warren J."/>
            <person name="Zhang J."/>
            <person name="Zhao Z."/>
            <person name="Zhou C."/>
            <person name="Zhu D."/>
            <person name="Lee S."/>
            <person name="Bess C."/>
            <person name="Blankenburg K."/>
            <person name="Forbes L."/>
            <person name="Fu Q."/>
            <person name="Gubbala S."/>
            <person name="Hirani K."/>
            <person name="Jayaseelan J.C."/>
            <person name="Lara F."/>
            <person name="Munidasa M."/>
            <person name="Palculict T."/>
            <person name="Patil S."/>
            <person name="Pu L.-L."/>
            <person name="Saada N."/>
            <person name="Tang L."/>
            <person name="Weissenberger G."/>
            <person name="Zhu Y."/>
            <person name="Hemphill L."/>
            <person name="Shang Y."/>
            <person name="Youmans B."/>
            <person name="Ayvaz T."/>
            <person name="Ross M."/>
            <person name="Santibanez J."/>
            <person name="Aqrawi P."/>
            <person name="Gross S."/>
            <person name="Joshi V."/>
            <person name="Fowler G."/>
            <person name="Nazareth L."/>
            <person name="Reid J."/>
            <person name="Worley K."/>
            <person name="Petrosino J."/>
            <person name="Highlander S."/>
            <person name="Gibbs R."/>
        </authorList>
    </citation>
    <scope>NUCLEOTIDE SEQUENCE [LARGE SCALE GENOMIC DNA]</scope>
    <source>
        <strain evidence="8">DSM 15952 / CCUG 50447 / LMG 22039 / TP 1.5</strain>
    </source>
</reference>
<keyword evidence="8" id="KW-1185">Reference proteome</keyword>
<evidence type="ECO:0000259" key="6">
    <source>
        <dbReference type="Pfam" id="PF00465"/>
    </source>
</evidence>
<feature type="binding site" evidence="4">
    <location>
        <position position="273"/>
    </location>
    <ligand>
        <name>glycerol</name>
        <dbReference type="ChEBI" id="CHEBI:17754"/>
    </ligand>
</feature>
<dbReference type="AlphaFoldDB" id="E6LGH1"/>
<dbReference type="PANTHER" id="PTHR43616:SF3">
    <property type="entry name" value="HYDROXYCARBOXYLATE DEHYDROGENASE A"/>
    <property type="match status" value="1"/>
</dbReference>
<dbReference type="InterPro" id="IPR018211">
    <property type="entry name" value="ADH_Fe_CS"/>
</dbReference>
<keyword evidence="5" id="KW-0520">NAD</keyword>
<dbReference type="HOGENOM" id="CLU_044754_2_0_9"/>
<sequence>MSNQLIVRGAPQEYSCHEGSWSTLPDHLNARKLTKLLVLHGNDSWEAAKPYLPDLSEFDSTYEYYGGVCTDQRTSEVVALFQKSKTEAIVAVGGGKITDLAKQAAHQLRCPVIILPTLASTCAAYTPLSVMYFEDGAMDRFDIFPQANALVLIEPRVILASPRKLLIAGIADTLAKWYEGDAIIRQLDTVPVEVQVAHFAAKQCQENLLTYSYDALAAMDQQELNAAFLTVVETNILLAGMVGGFGDEYGRTAGAHSIHDAITMIPESHHQLHGNKVAYGIFVQLVIEKNLPEIEKLLPFYQKLELPTCLADMNMHFTEEDYRRVAERATIPEESIHLLAEEISPEIVIAAMKELETFITDKK</sequence>
<dbReference type="GO" id="GO:0004022">
    <property type="term" value="F:alcohol dehydrogenase (NAD+) activity"/>
    <property type="evidence" value="ECO:0007669"/>
    <property type="project" value="UniProtKB-EC"/>
</dbReference>
<comment type="caution">
    <text evidence="7">The sequence shown here is derived from an EMBL/GenBank/DDBJ whole genome shotgun (WGS) entry which is preliminary data.</text>
</comment>